<dbReference type="OrthoDB" id="3363652at2759"/>
<proteinExistence type="predicted"/>
<protein>
    <submittedName>
        <fullName evidence="1">Uncharacterized protein</fullName>
    </submittedName>
</protein>
<dbReference type="Proteomes" id="UP000076532">
    <property type="component" value="Unassembled WGS sequence"/>
</dbReference>
<feature type="non-terminal residue" evidence="1">
    <location>
        <position position="1"/>
    </location>
</feature>
<sequence length="96" mass="11115">FAPSRIQEVLDQVKIGEDLSTNQRERVRDLLTEFADVFALSLSEVRTVDWYKHHLNIDPNVPMPQRAGQRPVAGPQKDWLYSMLDNMEEAHVVKKV</sequence>
<feature type="non-terminal residue" evidence="1">
    <location>
        <position position="96"/>
    </location>
</feature>
<dbReference type="EMBL" id="KV417573">
    <property type="protein sequence ID" value="KZP18348.1"/>
    <property type="molecule type" value="Genomic_DNA"/>
</dbReference>
<gene>
    <name evidence="1" type="ORF">FIBSPDRAFT_681637</name>
</gene>
<organism evidence="1 2">
    <name type="scientific">Athelia psychrophila</name>
    <dbReference type="NCBI Taxonomy" id="1759441"/>
    <lineage>
        <taxon>Eukaryota</taxon>
        <taxon>Fungi</taxon>
        <taxon>Dikarya</taxon>
        <taxon>Basidiomycota</taxon>
        <taxon>Agaricomycotina</taxon>
        <taxon>Agaricomycetes</taxon>
        <taxon>Agaricomycetidae</taxon>
        <taxon>Atheliales</taxon>
        <taxon>Atheliaceae</taxon>
        <taxon>Athelia</taxon>
    </lineage>
</organism>
<dbReference type="AlphaFoldDB" id="A0A166H0C1"/>
<reference evidence="1 2" key="1">
    <citation type="journal article" date="2016" name="Mol. Biol. Evol.">
        <title>Comparative Genomics of Early-Diverging Mushroom-Forming Fungi Provides Insights into the Origins of Lignocellulose Decay Capabilities.</title>
        <authorList>
            <person name="Nagy L.G."/>
            <person name="Riley R."/>
            <person name="Tritt A."/>
            <person name="Adam C."/>
            <person name="Daum C."/>
            <person name="Floudas D."/>
            <person name="Sun H."/>
            <person name="Yadav J.S."/>
            <person name="Pangilinan J."/>
            <person name="Larsson K.H."/>
            <person name="Matsuura K."/>
            <person name="Barry K."/>
            <person name="Labutti K."/>
            <person name="Kuo R."/>
            <person name="Ohm R.A."/>
            <person name="Bhattacharya S.S."/>
            <person name="Shirouzu T."/>
            <person name="Yoshinaga Y."/>
            <person name="Martin F.M."/>
            <person name="Grigoriev I.V."/>
            <person name="Hibbett D.S."/>
        </authorList>
    </citation>
    <scope>NUCLEOTIDE SEQUENCE [LARGE SCALE GENOMIC DNA]</scope>
    <source>
        <strain evidence="1 2">CBS 109695</strain>
    </source>
</reference>
<evidence type="ECO:0000313" key="1">
    <source>
        <dbReference type="EMBL" id="KZP18348.1"/>
    </source>
</evidence>
<evidence type="ECO:0000313" key="2">
    <source>
        <dbReference type="Proteomes" id="UP000076532"/>
    </source>
</evidence>
<name>A0A166H0C1_9AGAM</name>
<keyword evidence="2" id="KW-1185">Reference proteome</keyword>
<accession>A0A166H0C1</accession>